<dbReference type="Gene3D" id="3.10.50.10">
    <property type="match status" value="1"/>
</dbReference>
<keyword evidence="6" id="KW-0147">Chitin-binding</keyword>
<dbReference type="GO" id="GO:0005576">
    <property type="term" value="C:extracellular region"/>
    <property type="evidence" value="ECO:0000318"/>
    <property type="project" value="GO_Central"/>
</dbReference>
<evidence type="ECO:0000256" key="8">
    <source>
        <dbReference type="ARBA" id="ARBA00022801"/>
    </source>
</evidence>
<dbReference type="Pfam" id="PF01607">
    <property type="entry name" value="CBM_14"/>
    <property type="match status" value="1"/>
</dbReference>
<comment type="subunit">
    <text evidence="14">Interacts with EGFR.</text>
</comment>
<evidence type="ECO:0000256" key="4">
    <source>
        <dbReference type="ARBA" id="ARBA00012729"/>
    </source>
</evidence>
<evidence type="ECO:0000256" key="9">
    <source>
        <dbReference type="ARBA" id="ARBA00022859"/>
    </source>
</evidence>
<evidence type="ECO:0000256" key="7">
    <source>
        <dbReference type="ARBA" id="ARBA00022729"/>
    </source>
</evidence>
<dbReference type="GO" id="GO:0008061">
    <property type="term" value="F:chitin binding"/>
    <property type="evidence" value="ECO:0007669"/>
    <property type="project" value="UniProtKB-KW"/>
</dbReference>
<evidence type="ECO:0000256" key="11">
    <source>
        <dbReference type="ARBA" id="ARBA00023157"/>
    </source>
</evidence>
<dbReference type="InterPro" id="IPR029070">
    <property type="entry name" value="Chitinase_insertion_sf"/>
</dbReference>
<dbReference type="SUPFAM" id="SSF51445">
    <property type="entry name" value="(Trans)glycosidases"/>
    <property type="match status" value="1"/>
</dbReference>
<reference evidence="18" key="2">
    <citation type="submission" date="2025-08" db="UniProtKB">
        <authorList>
            <consortium name="Ensembl"/>
        </authorList>
    </citation>
    <scope>IDENTIFICATION</scope>
</reference>
<keyword evidence="8" id="KW-0378">Hydrolase</keyword>
<dbReference type="SMART" id="SM00636">
    <property type="entry name" value="Glyco_18"/>
    <property type="match status" value="1"/>
</dbReference>
<dbReference type="SUPFAM" id="SSF54556">
    <property type="entry name" value="Chitinase insertion domain"/>
    <property type="match status" value="1"/>
</dbReference>
<dbReference type="PROSITE" id="PS01095">
    <property type="entry name" value="GH18_1"/>
    <property type="match status" value="1"/>
</dbReference>
<dbReference type="InterPro" id="IPR002557">
    <property type="entry name" value="Chitin-bd_dom"/>
</dbReference>
<dbReference type="InParanoid" id="G1KW56"/>
<dbReference type="CDD" id="cd02872">
    <property type="entry name" value="GH18_chitolectin_chitotriosidase"/>
    <property type="match status" value="1"/>
</dbReference>
<dbReference type="FunFam" id="3.20.20.80:FF:000007">
    <property type="entry name" value="Acidic mammalian chitinase"/>
    <property type="match status" value="1"/>
</dbReference>
<dbReference type="GO" id="GO:0004568">
    <property type="term" value="F:chitinase activity"/>
    <property type="evidence" value="ECO:0000318"/>
    <property type="project" value="GO_Central"/>
</dbReference>
<dbReference type="Proteomes" id="UP000001646">
    <property type="component" value="Chromosome 4"/>
</dbReference>
<dbReference type="PANTHER" id="PTHR11177:SF248">
    <property type="entry name" value="CHITOTRIOSIDASE-1"/>
    <property type="match status" value="1"/>
</dbReference>
<evidence type="ECO:0000256" key="13">
    <source>
        <dbReference type="ARBA" id="ARBA00023326"/>
    </source>
</evidence>
<evidence type="ECO:0000259" key="17">
    <source>
        <dbReference type="PROSITE" id="PS51910"/>
    </source>
</evidence>
<dbReference type="AlphaFoldDB" id="G1KW56"/>
<keyword evidence="5" id="KW-0963">Cytoplasm</keyword>
<dbReference type="GO" id="GO:0008843">
    <property type="term" value="F:endochitinase activity"/>
    <property type="evidence" value="ECO:0007669"/>
    <property type="project" value="UniProtKB-EC"/>
</dbReference>
<dbReference type="InterPro" id="IPR050314">
    <property type="entry name" value="Glycosyl_Hydrlase_18"/>
</dbReference>
<comment type="catalytic activity">
    <reaction evidence="1">
        <text>Random endo-hydrolysis of N-acetyl-beta-D-glucosaminide (1-&gt;4)-beta-linkages in chitin and chitodextrins.</text>
        <dbReference type="EC" id="3.2.1.14"/>
    </reaction>
</comment>
<keyword evidence="7" id="KW-0732">Signal</keyword>
<evidence type="ECO:0000256" key="6">
    <source>
        <dbReference type="ARBA" id="ARBA00022669"/>
    </source>
</evidence>
<keyword evidence="9" id="KW-0391">Immunity</keyword>
<dbReference type="PANTHER" id="PTHR11177">
    <property type="entry name" value="CHITINASE"/>
    <property type="match status" value="1"/>
</dbReference>
<organism evidence="18 19">
    <name type="scientific">Anolis carolinensis</name>
    <name type="common">Green anole</name>
    <name type="synonym">American chameleon</name>
    <dbReference type="NCBI Taxonomy" id="28377"/>
    <lineage>
        <taxon>Eukaryota</taxon>
        <taxon>Metazoa</taxon>
        <taxon>Chordata</taxon>
        <taxon>Craniata</taxon>
        <taxon>Vertebrata</taxon>
        <taxon>Euteleostomi</taxon>
        <taxon>Lepidosauria</taxon>
        <taxon>Squamata</taxon>
        <taxon>Bifurcata</taxon>
        <taxon>Unidentata</taxon>
        <taxon>Episquamata</taxon>
        <taxon>Toxicofera</taxon>
        <taxon>Iguania</taxon>
        <taxon>Dactyloidae</taxon>
        <taxon>Anolis</taxon>
    </lineage>
</organism>
<dbReference type="GO" id="GO:0000272">
    <property type="term" value="P:polysaccharide catabolic process"/>
    <property type="evidence" value="ECO:0007669"/>
    <property type="project" value="UniProtKB-KW"/>
</dbReference>
<dbReference type="EC" id="3.2.1.14" evidence="4"/>
<dbReference type="PROSITE" id="PS51910">
    <property type="entry name" value="GH18_2"/>
    <property type="match status" value="1"/>
</dbReference>
<dbReference type="eggNOG" id="KOG2806">
    <property type="taxonomic scope" value="Eukaryota"/>
</dbReference>
<dbReference type="GO" id="GO:0002376">
    <property type="term" value="P:immune system process"/>
    <property type="evidence" value="ECO:0007669"/>
    <property type="project" value="UniProtKB-KW"/>
</dbReference>
<dbReference type="Bgee" id="ENSACAG00000027342">
    <property type="expression patterns" value="Expressed in adrenal gland and 1 other cell type or tissue"/>
</dbReference>
<dbReference type="GeneTree" id="ENSGT00940000162989"/>
<evidence type="ECO:0000256" key="15">
    <source>
        <dbReference type="ARBA" id="ARBA00072739"/>
    </source>
</evidence>
<dbReference type="InterPro" id="IPR001223">
    <property type="entry name" value="Glyco_hydro18_cat"/>
</dbReference>
<dbReference type="InterPro" id="IPR036508">
    <property type="entry name" value="Chitin-bd_dom_sf"/>
</dbReference>
<dbReference type="InterPro" id="IPR017853">
    <property type="entry name" value="GH"/>
</dbReference>
<reference evidence="18 19" key="1">
    <citation type="submission" date="2009-12" db="EMBL/GenBank/DDBJ databases">
        <title>The Genome Sequence of Anolis carolinensis (Green Anole Lizard).</title>
        <authorList>
            <consortium name="The Genome Sequencing Platform"/>
            <person name="Di Palma F."/>
            <person name="Alfoldi J."/>
            <person name="Heiman D."/>
            <person name="Young S."/>
            <person name="Grabherr M."/>
            <person name="Johnson J."/>
            <person name="Lander E.S."/>
            <person name="Lindblad-Toh K."/>
        </authorList>
    </citation>
    <scope>NUCLEOTIDE SEQUENCE [LARGE SCALE GENOMIC DNA]</scope>
    <source>
        <strain evidence="18 19">JBL SC #1</strain>
    </source>
</reference>
<evidence type="ECO:0000256" key="5">
    <source>
        <dbReference type="ARBA" id="ARBA00022490"/>
    </source>
</evidence>
<keyword evidence="13" id="KW-0624">Polysaccharide degradation</keyword>
<dbReference type="GO" id="GO:0005737">
    <property type="term" value="C:cytoplasm"/>
    <property type="evidence" value="ECO:0007669"/>
    <property type="project" value="UniProtKB-SubCell"/>
</dbReference>
<evidence type="ECO:0000256" key="14">
    <source>
        <dbReference type="ARBA" id="ARBA00062006"/>
    </source>
</evidence>
<evidence type="ECO:0000313" key="19">
    <source>
        <dbReference type="Proteomes" id="UP000001646"/>
    </source>
</evidence>
<dbReference type="Pfam" id="PF00704">
    <property type="entry name" value="Glyco_hydro_18"/>
    <property type="match status" value="1"/>
</dbReference>
<dbReference type="InterPro" id="IPR011583">
    <property type="entry name" value="Chitinase_II/V-like_cat"/>
</dbReference>
<evidence type="ECO:0000256" key="12">
    <source>
        <dbReference type="ARBA" id="ARBA00023295"/>
    </source>
</evidence>
<keyword evidence="11" id="KW-1015">Disulfide bond</keyword>
<evidence type="ECO:0000313" key="18">
    <source>
        <dbReference type="Ensembl" id="ENSACAP00000019094.3"/>
    </source>
</evidence>
<dbReference type="HOGENOM" id="CLU_002833_3_1_1"/>
<evidence type="ECO:0000256" key="10">
    <source>
        <dbReference type="ARBA" id="ARBA00023024"/>
    </source>
</evidence>
<evidence type="ECO:0000256" key="2">
    <source>
        <dbReference type="ARBA" id="ARBA00004496"/>
    </source>
</evidence>
<comment type="similarity">
    <text evidence="3">Belongs to the glycosyl hydrolase 18 family. Chitinase class II subfamily.</text>
</comment>
<reference evidence="18" key="3">
    <citation type="submission" date="2025-09" db="UniProtKB">
        <authorList>
            <consortium name="Ensembl"/>
        </authorList>
    </citation>
    <scope>IDENTIFICATION</scope>
</reference>
<dbReference type="Gene3D" id="2.170.140.10">
    <property type="entry name" value="Chitin binding domain"/>
    <property type="match status" value="1"/>
</dbReference>
<dbReference type="Gene3D" id="3.20.20.80">
    <property type="entry name" value="Glycosidases"/>
    <property type="match status" value="1"/>
</dbReference>
<dbReference type="PROSITE" id="PS50940">
    <property type="entry name" value="CHIT_BIND_II"/>
    <property type="match status" value="1"/>
</dbReference>
<evidence type="ECO:0000256" key="1">
    <source>
        <dbReference type="ARBA" id="ARBA00000822"/>
    </source>
</evidence>
<feature type="domain" description="GH18" evidence="17">
    <location>
        <begin position="14"/>
        <end position="363"/>
    </location>
</feature>
<dbReference type="FunFam" id="3.10.50.10:FF:000001">
    <property type="entry name" value="Chitinase 3-like 1"/>
    <property type="match status" value="1"/>
</dbReference>
<dbReference type="SUPFAM" id="SSF57625">
    <property type="entry name" value="Invertebrate chitin-binding proteins"/>
    <property type="match status" value="1"/>
</dbReference>
<keyword evidence="10" id="KW-0146">Chitin degradation</keyword>
<sequence length="446" mass="50311">MFHIISTFFPGYPCHIVCYITNWAQYRPAPGTFFPKDTDPMLCTHYAFAFAIIKDNRISPFEWNDVDVLYPQTQALKQSFSEMLSTSANRQTFIESTTVYLRQHGFDGLDLDFEYPGSRGSPPEDKQRFTLLVQELSEAFDEEAKRTGKNRLLLSAAVAAGKDTIDSAYEVEKISMVLDSVGVMAYDFHGGTFDKVTGHNSPLYAGDYPWENEYFNCEKAMNYWVEQGASPEKLLMGFPTYGRTFRLSSTKTSVGAPASGPASAGKYTREEGFWAYYEICDFLKAGATKEWIEDQSVPYAHHNSEWVGYDDERSFRYKTQFVKDNKFGGAIVWAVDLDDFRGTFCDSGPYPLMHELKKSLSGNVCGGSGIAPTLIPLPTETSFSTPEPTTVLPENFCRGKPDGNYAYLPDPHKFISCSNENTYIMDCPDGLVFYEKKGYCDWPVVF</sequence>
<dbReference type="STRING" id="28377.ENSACAP00000019094"/>
<name>G1KW56_ANOCA</name>
<comment type="subcellular location">
    <subcellularLocation>
        <location evidence="2">Cytoplasm</location>
    </subcellularLocation>
</comment>
<keyword evidence="12" id="KW-0326">Glycosidase</keyword>
<dbReference type="InterPro" id="IPR001579">
    <property type="entry name" value="Glyco_hydro_18_chit_AS"/>
</dbReference>
<protein>
    <recommendedName>
        <fullName evidence="15">Acidic mammalian chitinase</fullName>
        <ecNumber evidence="4">3.2.1.14</ecNumber>
    </recommendedName>
</protein>
<evidence type="ECO:0000259" key="16">
    <source>
        <dbReference type="PROSITE" id="PS50940"/>
    </source>
</evidence>
<keyword evidence="19" id="KW-1185">Reference proteome</keyword>
<keyword evidence="13" id="KW-0119">Carbohydrate metabolism</keyword>
<proteinExistence type="inferred from homology"/>
<accession>G1KW56</accession>
<evidence type="ECO:0000256" key="3">
    <source>
        <dbReference type="ARBA" id="ARBA00009121"/>
    </source>
</evidence>
<dbReference type="Ensembl" id="ENSACAT00000028255.3">
    <property type="protein sequence ID" value="ENSACAP00000019094.3"/>
    <property type="gene ID" value="ENSACAG00000027342.3"/>
</dbReference>
<dbReference type="FunFam" id="2.170.140.10:FF:000001">
    <property type="entry name" value="Acidic mammalian chitinase"/>
    <property type="match status" value="1"/>
</dbReference>
<feature type="domain" description="Chitin-binding type-2" evidence="16">
    <location>
        <begin position="394"/>
        <end position="446"/>
    </location>
</feature>
<dbReference type="SMART" id="SM00494">
    <property type="entry name" value="ChtBD2"/>
    <property type="match status" value="1"/>
</dbReference>
<dbReference type="GO" id="GO:0006032">
    <property type="term" value="P:chitin catabolic process"/>
    <property type="evidence" value="ECO:0000318"/>
    <property type="project" value="GO_Central"/>
</dbReference>